<protein>
    <submittedName>
        <fullName evidence="1">TagK domain-containing protein</fullName>
    </submittedName>
</protein>
<accession>A0A643FTJ1</accession>
<dbReference type="InterPro" id="IPR047914">
    <property type="entry name" value="TagK-like_C"/>
</dbReference>
<evidence type="ECO:0000313" key="2">
    <source>
        <dbReference type="Proteomes" id="UP000397656"/>
    </source>
</evidence>
<reference evidence="1 2" key="1">
    <citation type="submission" date="2020-10" db="EMBL/GenBank/DDBJ databases">
        <title>Complete genome sequence of Cupriavidus basilensis CCUG 49340T.</title>
        <authorList>
            <person name="Salva-Serra F."/>
            <person name="Donoso R.A."/>
            <person name="Cho K.H."/>
            <person name="Yoo J.A."/>
            <person name="Lee K."/>
            <person name="Yoon S.-H."/>
            <person name="Perez-Pantoja D."/>
            <person name="Moore E.R.B."/>
        </authorList>
    </citation>
    <scope>NUCLEOTIDE SEQUENCE [LARGE SCALE GENOMIC DNA]</scope>
    <source>
        <strain evidence="2">CCUG 49340</strain>
    </source>
</reference>
<sequence>MSDSQTLPAGTGATAPGFDRDSDMPWPWDALGGMHPGTADPFSVLRPAAGERTAQTAAPDRTNVLEHLKREAEAALRDPDYVSADLEASTGVASVVPAEIARNPLQMLAREADPTHSLMDMLATAGHINALIGSPQTLDAPPLFVIPPAPDVLWLFAGDIVPTRRRDVAAPLTRREHHLVSMDSAYRPAQAQPQKPTPTPEPDHGA</sequence>
<organism evidence="1 2">
    <name type="scientific">Cupriavidus basilensis</name>
    <dbReference type="NCBI Taxonomy" id="68895"/>
    <lineage>
        <taxon>Bacteria</taxon>
        <taxon>Pseudomonadati</taxon>
        <taxon>Pseudomonadota</taxon>
        <taxon>Betaproteobacteria</taxon>
        <taxon>Burkholderiales</taxon>
        <taxon>Burkholderiaceae</taxon>
        <taxon>Cupriavidus</taxon>
    </lineage>
</organism>
<dbReference type="EMBL" id="CP062803">
    <property type="protein sequence ID" value="QOT77190.1"/>
    <property type="molecule type" value="Genomic_DNA"/>
</dbReference>
<dbReference type="RefSeq" id="WP_150988731.1">
    <property type="nucleotide sequence ID" value="NZ_CP062803.1"/>
</dbReference>
<dbReference type="AlphaFoldDB" id="A0A643FTJ1"/>
<evidence type="ECO:0000313" key="1">
    <source>
        <dbReference type="EMBL" id="QOT77190.1"/>
    </source>
</evidence>
<dbReference type="NCBIfam" id="NF033419">
    <property type="entry name" value="T6SS_TagK_dom"/>
    <property type="match status" value="1"/>
</dbReference>
<gene>
    <name evidence="1" type="ORF">F7R26_003660</name>
</gene>
<name>A0A643FTJ1_9BURK</name>
<dbReference type="GeneID" id="98399985"/>
<proteinExistence type="predicted"/>
<dbReference type="Proteomes" id="UP000397656">
    <property type="component" value="Chromosome 1"/>
</dbReference>